<keyword evidence="2" id="KW-1185">Reference proteome</keyword>
<dbReference type="Proteomes" id="UP000002019">
    <property type="component" value="Chromosome"/>
</dbReference>
<protein>
    <submittedName>
        <fullName evidence="1">Uncharacterized protein</fullName>
    </submittedName>
</protein>
<dbReference type="HOGENOM" id="CLU_3307044_0_0_0"/>
<dbReference type="STRING" id="459349.CLOAM1532"/>
<evidence type="ECO:0000313" key="2">
    <source>
        <dbReference type="Proteomes" id="UP000002019"/>
    </source>
</evidence>
<sequence>MQANLLQHSIICNAKRYKYGTGKREKDGKYLCILNIKNI</sequence>
<evidence type="ECO:0000313" key="1">
    <source>
        <dbReference type="EMBL" id="CAO81381.1"/>
    </source>
</evidence>
<accession>B0VFV0</accession>
<dbReference type="KEGG" id="caci:CLOAM1532"/>
<proteinExistence type="predicted"/>
<organism evidence="1 2">
    <name type="scientific">Cloacimonas acidaminovorans (strain Evry)</name>
    <dbReference type="NCBI Taxonomy" id="459349"/>
    <lineage>
        <taxon>Bacteria</taxon>
        <taxon>Pseudomonadati</taxon>
        <taxon>Candidatus Cloacimonadota</taxon>
        <taxon>Candidatus Cloacimonadia</taxon>
        <taxon>Candidatus Cloacimonadales</taxon>
        <taxon>Candidatus Cloacimonadaceae</taxon>
        <taxon>Candidatus Cloacimonas</taxon>
    </lineage>
</organism>
<reference evidence="1 2" key="1">
    <citation type="journal article" date="2008" name="J. Bacteriol.">
        <title>'Candidatus Cloacamonas acidaminovorans': genome sequence reconstruction provides a first glimpse of a new bacterial division.</title>
        <authorList>
            <person name="Pelletier E."/>
            <person name="Kreimeyer A."/>
            <person name="Bocs S."/>
            <person name="Rouy Z."/>
            <person name="Gyapay G."/>
            <person name="Chouari R."/>
            <person name="Riviere D."/>
            <person name="Ganesan A."/>
            <person name="Daegelen P."/>
            <person name="Sghir A."/>
            <person name="Cohen G.N."/>
            <person name="Medigue C."/>
            <person name="Weissenbach J."/>
            <person name="Le Paslier D."/>
        </authorList>
    </citation>
    <scope>NUCLEOTIDE SEQUENCE [LARGE SCALE GENOMIC DNA]</scope>
    <source>
        <strain evidence="2">Evry</strain>
    </source>
</reference>
<gene>
    <name evidence="1" type="ordered locus">CLOAM1532</name>
</gene>
<name>B0VFV0_CLOAI</name>
<dbReference type="EMBL" id="CU466930">
    <property type="protein sequence ID" value="CAO81381.1"/>
    <property type="molecule type" value="Genomic_DNA"/>
</dbReference>
<dbReference type="AlphaFoldDB" id="B0VFV0"/>